<evidence type="ECO:0000313" key="2">
    <source>
        <dbReference type="EMBL" id="MBT2188266.1"/>
    </source>
</evidence>
<dbReference type="PANTHER" id="PTHR47129">
    <property type="entry name" value="QUINONE OXIDOREDUCTASE 2"/>
    <property type="match status" value="1"/>
</dbReference>
<evidence type="ECO:0000313" key="3">
    <source>
        <dbReference type="Proteomes" id="UP001138757"/>
    </source>
</evidence>
<dbReference type="InterPro" id="IPR016040">
    <property type="entry name" value="NAD(P)-bd_dom"/>
</dbReference>
<comment type="caution">
    <text evidence="2">The sequence shown here is derived from an EMBL/GenBank/DDBJ whole genome shotgun (WGS) entry which is preliminary data.</text>
</comment>
<dbReference type="CDD" id="cd05269">
    <property type="entry name" value="TMR_SDR_a"/>
    <property type="match status" value="1"/>
</dbReference>
<accession>A0A9X1IS72</accession>
<dbReference type="Proteomes" id="UP001138757">
    <property type="component" value="Unassembled WGS sequence"/>
</dbReference>
<name>A0A9X1IS72_9SPHN</name>
<feature type="domain" description="NAD(P)-binding" evidence="1">
    <location>
        <begin position="12"/>
        <end position="191"/>
    </location>
</feature>
<dbReference type="Gene3D" id="3.40.50.720">
    <property type="entry name" value="NAD(P)-binding Rossmann-like Domain"/>
    <property type="match status" value="1"/>
</dbReference>
<dbReference type="RefSeq" id="WP_214624526.1">
    <property type="nucleotide sequence ID" value="NZ_JAHGAW010000010.1"/>
</dbReference>
<dbReference type="EMBL" id="JAHGAW010000010">
    <property type="protein sequence ID" value="MBT2188266.1"/>
    <property type="molecule type" value="Genomic_DNA"/>
</dbReference>
<protein>
    <submittedName>
        <fullName evidence="2">SDR family oxidoreductase</fullName>
    </submittedName>
</protein>
<dbReference type="PANTHER" id="PTHR47129:SF1">
    <property type="entry name" value="NMRA-LIKE DOMAIN-CONTAINING PROTEIN"/>
    <property type="match status" value="1"/>
</dbReference>
<reference evidence="2" key="1">
    <citation type="submission" date="2021-05" db="EMBL/GenBank/DDBJ databases">
        <title>Genome of Sphingobium sp. strain.</title>
        <authorList>
            <person name="Fan R."/>
        </authorList>
    </citation>
    <scope>NUCLEOTIDE SEQUENCE</scope>
    <source>
        <strain evidence="2">H33</strain>
    </source>
</reference>
<dbReference type="InterPro" id="IPR036291">
    <property type="entry name" value="NAD(P)-bd_dom_sf"/>
</dbReference>
<dbReference type="SUPFAM" id="SSF51735">
    <property type="entry name" value="NAD(P)-binding Rossmann-fold domains"/>
    <property type="match status" value="1"/>
</dbReference>
<proteinExistence type="predicted"/>
<gene>
    <name evidence="2" type="ORF">KK488_15020</name>
</gene>
<organism evidence="2 3">
    <name type="scientific">Sphingobium nicotianae</name>
    <dbReference type="NCBI Taxonomy" id="2782607"/>
    <lineage>
        <taxon>Bacteria</taxon>
        <taxon>Pseudomonadati</taxon>
        <taxon>Pseudomonadota</taxon>
        <taxon>Alphaproteobacteria</taxon>
        <taxon>Sphingomonadales</taxon>
        <taxon>Sphingomonadaceae</taxon>
        <taxon>Sphingobium</taxon>
    </lineage>
</organism>
<sequence length="290" mass="30766">MTGEQEVIGISGATGRLGEIIVRKLREHHPDVPVVALVRDLDKGAPLAALGAELRRFDYDAPETLAPALAGIDKLLLISGNAVGERERQHRAVIEAAREAGVRLIAYTSVLRASETALPIAAEHKATETVLKEVGVPHVLLRHGWYCENYLFRIEAAVDSGTLPTCAGDGLISAASREDFAEAAVAVLTAPDDQAGKVYELAGSSSFTFADLAAEAERQSGRPVKCVQLPKPEFEAALVAIGTPAFVAAMIAKSDMGAREGGLFDESRTLEKLIGRPTTSMSDVMASVLR</sequence>
<evidence type="ECO:0000259" key="1">
    <source>
        <dbReference type="Pfam" id="PF13460"/>
    </source>
</evidence>
<dbReference type="InterPro" id="IPR052718">
    <property type="entry name" value="NmrA-type_oxidoreductase"/>
</dbReference>
<dbReference type="AlphaFoldDB" id="A0A9X1IS72"/>
<dbReference type="Pfam" id="PF13460">
    <property type="entry name" value="NAD_binding_10"/>
    <property type="match status" value="1"/>
</dbReference>
<keyword evidence="3" id="KW-1185">Reference proteome</keyword>
<dbReference type="Gene3D" id="3.90.25.10">
    <property type="entry name" value="UDP-galactose 4-epimerase, domain 1"/>
    <property type="match status" value="1"/>
</dbReference>